<reference evidence="2 3" key="1">
    <citation type="submission" date="2019-02" db="EMBL/GenBank/DDBJ databases">
        <title>Prokaryotic population dynamics and viral predation in marine succession experiment using metagenomics: the confinement effect.</title>
        <authorList>
            <person name="Haro-Moreno J.M."/>
            <person name="Rodriguez-Valera F."/>
            <person name="Lopez-Perez M."/>
        </authorList>
    </citation>
    <scope>NUCLEOTIDE SEQUENCE [LARGE SCALE GENOMIC DNA]</scope>
    <source>
        <strain evidence="2">MED-G167</strain>
    </source>
</reference>
<protein>
    <submittedName>
        <fullName evidence="2">Uncharacterized protein</fullName>
    </submittedName>
</protein>
<comment type="caution">
    <text evidence="2">The sequence shown here is derived from an EMBL/GenBank/DDBJ whole genome shotgun (WGS) entry which is preliminary data.</text>
</comment>
<evidence type="ECO:0000313" key="3">
    <source>
        <dbReference type="Proteomes" id="UP000318359"/>
    </source>
</evidence>
<name>A0A520M976_9GAMM</name>
<keyword evidence="1" id="KW-0812">Transmembrane</keyword>
<feature type="transmembrane region" description="Helical" evidence="1">
    <location>
        <begin position="169"/>
        <end position="189"/>
    </location>
</feature>
<dbReference type="EMBL" id="SHBM01000023">
    <property type="protein sequence ID" value="RZO17792.1"/>
    <property type="molecule type" value="Genomic_DNA"/>
</dbReference>
<keyword evidence="1" id="KW-0472">Membrane</keyword>
<gene>
    <name evidence="2" type="ORF">EVB00_01930</name>
</gene>
<feature type="transmembrane region" description="Helical" evidence="1">
    <location>
        <begin position="91"/>
        <end position="110"/>
    </location>
</feature>
<evidence type="ECO:0000313" key="2">
    <source>
        <dbReference type="EMBL" id="RZO17792.1"/>
    </source>
</evidence>
<dbReference type="AlphaFoldDB" id="A0A520M976"/>
<evidence type="ECO:0000256" key="1">
    <source>
        <dbReference type="SAM" id="Phobius"/>
    </source>
</evidence>
<feature type="transmembrane region" description="Helical" evidence="1">
    <location>
        <begin position="131"/>
        <end position="149"/>
    </location>
</feature>
<organism evidence="2 3">
    <name type="scientific">SAR86 cluster bacterium</name>
    <dbReference type="NCBI Taxonomy" id="2030880"/>
    <lineage>
        <taxon>Bacteria</taxon>
        <taxon>Pseudomonadati</taxon>
        <taxon>Pseudomonadota</taxon>
        <taxon>Gammaproteobacteria</taxon>
        <taxon>SAR86 cluster</taxon>
    </lineage>
</organism>
<feature type="transmembrane region" description="Helical" evidence="1">
    <location>
        <begin position="6"/>
        <end position="27"/>
    </location>
</feature>
<keyword evidence="1" id="KW-1133">Transmembrane helix</keyword>
<dbReference type="Proteomes" id="UP000318359">
    <property type="component" value="Unassembled WGS sequence"/>
</dbReference>
<accession>A0A520M976</accession>
<proteinExistence type="predicted"/>
<sequence length="200" mass="22569">MKYFLQTFSFTFLMYFGLWVMWVHFAIDVGKDDAYPGSLFYLPHAARVICTCLFGWYAIPAIVCAEMAGINFFVTGDNAFLVQGVYSLPEFAMSLFSASTVFLTLILLRISGMSFNYVHGNLLLKKSNARHIFLIVVISAFINGVFGNFLRQAITDHDIHMWTVVRFTVGDIVGCLIAMAVMTIMYSAYKDIAILVDKKE</sequence>